<evidence type="ECO:0000259" key="1">
    <source>
        <dbReference type="Pfam" id="PF01728"/>
    </source>
</evidence>
<dbReference type="InterPro" id="IPR050851">
    <property type="entry name" value="mRNA_Cap_2O-Ribose_MeTrfase"/>
</dbReference>
<dbReference type="GO" id="GO:0004483">
    <property type="term" value="F:methyltransferase cap1 activity"/>
    <property type="evidence" value="ECO:0007669"/>
    <property type="project" value="TreeGrafter"/>
</dbReference>
<sequence length="411" mass="48952">MISFKINKCALENEDCSNPKRMYKLDNLFGNLEEKLNKVKTRQDSYFENKDFLKQKFAFDIFRKMKYKLAKHTNAQNISNAWLKIYELIHQFNLVDKNKKKLVHFDNAAFPGSFILGTNHYVKTMTKVNYYRWYGSSWIGYNNEKLKTGDLLEDKYNLYKNYPKFWLMNKKYDGNVNDIENQLYWRNKLNNSVDLYTSDLGFETGANNDYSKQEYSHVQPNIGQTLAGILTLKRGGHLVVKQYTYFNSLNISLYAVLTNLFEEVYICKPITSRPPNSETYVLCKGFLGPFNSNEVGYKLIKLIENKIRNFDMKPLIYKRCLSEDFLDVIIRSLTFFVERQITYINKRLDWYDSIKNLPNRSNIKQKKGEQKLKEWKGKIIKTWSKENPVYKLKNYQKIRNTTEFLTKKKRK</sequence>
<dbReference type="GO" id="GO:0005737">
    <property type="term" value="C:cytoplasm"/>
    <property type="evidence" value="ECO:0007669"/>
    <property type="project" value="TreeGrafter"/>
</dbReference>
<dbReference type="EMBL" id="UINC01000794">
    <property type="protein sequence ID" value="SUZ61303.1"/>
    <property type="molecule type" value="Genomic_DNA"/>
</dbReference>
<accession>A0A381P6P9</accession>
<dbReference type="Gene3D" id="3.40.50.12760">
    <property type="match status" value="1"/>
</dbReference>
<protein>
    <recommendedName>
        <fullName evidence="1">Ribosomal RNA methyltransferase FtsJ domain-containing protein</fullName>
    </recommendedName>
</protein>
<gene>
    <name evidence="2" type="ORF">METZ01_LOCUS14157</name>
</gene>
<dbReference type="Pfam" id="PF01728">
    <property type="entry name" value="FtsJ"/>
    <property type="match status" value="1"/>
</dbReference>
<proteinExistence type="predicted"/>
<dbReference type="GO" id="GO:0006370">
    <property type="term" value="P:7-methylguanosine mRNA capping"/>
    <property type="evidence" value="ECO:0007669"/>
    <property type="project" value="TreeGrafter"/>
</dbReference>
<dbReference type="AlphaFoldDB" id="A0A381P6P9"/>
<dbReference type="SUPFAM" id="SSF53335">
    <property type="entry name" value="S-adenosyl-L-methionine-dependent methyltransferases"/>
    <property type="match status" value="1"/>
</dbReference>
<organism evidence="2">
    <name type="scientific">marine metagenome</name>
    <dbReference type="NCBI Taxonomy" id="408172"/>
    <lineage>
        <taxon>unclassified sequences</taxon>
        <taxon>metagenomes</taxon>
        <taxon>ecological metagenomes</taxon>
    </lineage>
</organism>
<dbReference type="InterPro" id="IPR029063">
    <property type="entry name" value="SAM-dependent_MTases_sf"/>
</dbReference>
<dbReference type="GO" id="GO:0032259">
    <property type="term" value="P:methylation"/>
    <property type="evidence" value="ECO:0007669"/>
    <property type="project" value="InterPro"/>
</dbReference>
<reference evidence="2" key="1">
    <citation type="submission" date="2018-05" db="EMBL/GenBank/DDBJ databases">
        <authorList>
            <person name="Lanie J.A."/>
            <person name="Ng W.-L."/>
            <person name="Kazmierczak K.M."/>
            <person name="Andrzejewski T.M."/>
            <person name="Davidsen T.M."/>
            <person name="Wayne K.J."/>
            <person name="Tettelin H."/>
            <person name="Glass J.I."/>
            <person name="Rusch D."/>
            <person name="Podicherti R."/>
            <person name="Tsui H.-C.T."/>
            <person name="Winkler M.E."/>
        </authorList>
    </citation>
    <scope>NUCLEOTIDE SEQUENCE</scope>
</reference>
<dbReference type="GO" id="GO:0005634">
    <property type="term" value="C:nucleus"/>
    <property type="evidence" value="ECO:0007669"/>
    <property type="project" value="UniProtKB-ARBA"/>
</dbReference>
<name>A0A381P6P9_9ZZZZ</name>
<evidence type="ECO:0000313" key="2">
    <source>
        <dbReference type="EMBL" id="SUZ61303.1"/>
    </source>
</evidence>
<feature type="domain" description="Ribosomal RNA methyltransferase FtsJ" evidence="1">
    <location>
        <begin position="79"/>
        <end position="286"/>
    </location>
</feature>
<dbReference type="InterPro" id="IPR002877">
    <property type="entry name" value="RNA_MeTrfase_FtsJ_dom"/>
</dbReference>
<dbReference type="PANTHER" id="PTHR16121:SF0">
    <property type="entry name" value="CAP-SPECIFIC MRNA (NUCLEOSIDE-2'-O-)-METHYLTRANSFERASE 1"/>
    <property type="match status" value="1"/>
</dbReference>
<dbReference type="PANTHER" id="PTHR16121">
    <property type="entry name" value="CAP-SPECIFIC MRNA (NUCLEOSIDE-2'-O-)-METHYLTRANSFERASE 1-RELATED"/>
    <property type="match status" value="1"/>
</dbReference>